<accession>A0A397J8G0</accession>
<dbReference type="Gene3D" id="1.10.10.1010">
    <property type="entry name" value="Intein homing endonuclease, domain IV"/>
    <property type="match status" value="1"/>
</dbReference>
<proteinExistence type="predicted"/>
<protein>
    <recommendedName>
        <fullName evidence="3">Protein kinase domain-containing protein</fullName>
    </recommendedName>
</protein>
<dbReference type="STRING" id="1348612.A0A397J8G0"/>
<dbReference type="Gene3D" id="1.10.510.10">
    <property type="entry name" value="Transferase(Phosphotransferase) domain 1"/>
    <property type="match status" value="1"/>
</dbReference>
<keyword evidence="2" id="KW-1185">Reference proteome</keyword>
<dbReference type="EMBL" id="PQFF01000075">
    <property type="protein sequence ID" value="RHZ84619.1"/>
    <property type="molecule type" value="Genomic_DNA"/>
</dbReference>
<reference evidence="1 2" key="1">
    <citation type="submission" date="2018-08" db="EMBL/GenBank/DDBJ databases">
        <title>Genome and evolution of the arbuscular mycorrhizal fungus Diversispora epigaea (formerly Glomus versiforme) and its bacterial endosymbionts.</title>
        <authorList>
            <person name="Sun X."/>
            <person name="Fei Z."/>
            <person name="Harrison M."/>
        </authorList>
    </citation>
    <scope>NUCLEOTIDE SEQUENCE [LARGE SCALE GENOMIC DNA]</scope>
    <source>
        <strain evidence="1 2">IT104</strain>
    </source>
</reference>
<organism evidence="1 2">
    <name type="scientific">Diversispora epigaea</name>
    <dbReference type="NCBI Taxonomy" id="1348612"/>
    <lineage>
        <taxon>Eukaryota</taxon>
        <taxon>Fungi</taxon>
        <taxon>Fungi incertae sedis</taxon>
        <taxon>Mucoromycota</taxon>
        <taxon>Glomeromycotina</taxon>
        <taxon>Glomeromycetes</taxon>
        <taxon>Diversisporales</taxon>
        <taxon>Diversisporaceae</taxon>
        <taxon>Diversispora</taxon>
    </lineage>
</organism>
<comment type="caution">
    <text evidence="1">The sequence shown here is derived from an EMBL/GenBank/DDBJ whole genome shotgun (WGS) entry which is preliminary data.</text>
</comment>
<evidence type="ECO:0000313" key="1">
    <source>
        <dbReference type="EMBL" id="RHZ84619.1"/>
    </source>
</evidence>
<name>A0A397J8G0_9GLOM</name>
<sequence length="270" mass="31962">MEQNTTSNLNEVVNEIDSNEFEEDYGILETKMLMQSFKRGFGKVYSAIWKEGPITLWDIRKNLWERSGNYRVALKSLNNSQNITTEFLNEFKNFLKFKYPLIVPFFEYYTRSRDEELYVYDFAMIMFEILTGIPPFYNIPHDIDLVLKFCNGYRPEIPSHIAIPQLLDAKSEQRPTSEELGSFYDYRRIIEDEVRESEIYRQIEECNRLNLTNPVNGNNTNSSTPYEIHPSAIYTSRCFNFENLPKPKNLNENDTTKDYQITEEFSIEIT</sequence>
<dbReference type="SUPFAM" id="SSF56112">
    <property type="entry name" value="Protein kinase-like (PK-like)"/>
    <property type="match status" value="1"/>
</dbReference>
<gene>
    <name evidence="1" type="ORF">Glove_79g105</name>
</gene>
<evidence type="ECO:0000313" key="2">
    <source>
        <dbReference type="Proteomes" id="UP000266861"/>
    </source>
</evidence>
<dbReference type="InterPro" id="IPR011009">
    <property type="entry name" value="Kinase-like_dom_sf"/>
</dbReference>
<evidence type="ECO:0008006" key="3">
    <source>
        <dbReference type="Google" id="ProtNLM"/>
    </source>
</evidence>
<dbReference type="Proteomes" id="UP000266861">
    <property type="component" value="Unassembled WGS sequence"/>
</dbReference>
<dbReference type="OrthoDB" id="2441994at2759"/>
<dbReference type="AlphaFoldDB" id="A0A397J8G0"/>